<dbReference type="SUPFAM" id="SSF53756">
    <property type="entry name" value="UDP-Glycosyltransferase/glycogen phosphorylase"/>
    <property type="match status" value="2"/>
</dbReference>
<keyword evidence="2" id="KW-0328">Glycosyltransferase</keyword>
<proteinExistence type="inferred from homology"/>
<reference evidence="5" key="1">
    <citation type="journal article" date="2019" name="Sci. Rep.">
        <title>Draft genome of Tanacetum cinerariifolium, the natural source of mosquito coil.</title>
        <authorList>
            <person name="Yamashiro T."/>
            <person name="Shiraishi A."/>
            <person name="Satake H."/>
            <person name="Nakayama K."/>
        </authorList>
    </citation>
    <scope>NUCLEOTIDE SEQUENCE</scope>
</reference>
<protein>
    <submittedName>
        <fullName evidence="5">UDP-glycosyltransferase 85C1-like</fullName>
    </submittedName>
</protein>
<dbReference type="Pfam" id="PF00201">
    <property type="entry name" value="UDPGT"/>
    <property type="match status" value="2"/>
</dbReference>
<dbReference type="CDD" id="cd03784">
    <property type="entry name" value="GT1_Gtf-like"/>
    <property type="match status" value="2"/>
</dbReference>
<dbReference type="PROSITE" id="PS00375">
    <property type="entry name" value="UDPGT"/>
    <property type="match status" value="2"/>
</dbReference>
<evidence type="ECO:0000313" key="5">
    <source>
        <dbReference type="EMBL" id="GEU72380.1"/>
    </source>
</evidence>
<dbReference type="Gene3D" id="3.40.50.2000">
    <property type="entry name" value="Glycogen Phosphorylase B"/>
    <property type="match status" value="4"/>
</dbReference>
<accession>A0A6L2MFD0</accession>
<organism evidence="5">
    <name type="scientific">Tanacetum cinerariifolium</name>
    <name type="common">Dalmatian daisy</name>
    <name type="synonym">Chrysanthemum cinerariifolium</name>
    <dbReference type="NCBI Taxonomy" id="118510"/>
    <lineage>
        <taxon>Eukaryota</taxon>
        <taxon>Viridiplantae</taxon>
        <taxon>Streptophyta</taxon>
        <taxon>Embryophyta</taxon>
        <taxon>Tracheophyta</taxon>
        <taxon>Spermatophyta</taxon>
        <taxon>Magnoliopsida</taxon>
        <taxon>eudicotyledons</taxon>
        <taxon>Gunneridae</taxon>
        <taxon>Pentapetalae</taxon>
        <taxon>asterids</taxon>
        <taxon>campanulids</taxon>
        <taxon>Asterales</taxon>
        <taxon>Asteraceae</taxon>
        <taxon>Asteroideae</taxon>
        <taxon>Anthemideae</taxon>
        <taxon>Anthemidinae</taxon>
        <taxon>Tanacetum</taxon>
    </lineage>
</organism>
<dbReference type="AlphaFoldDB" id="A0A6L2MFD0"/>
<dbReference type="PANTHER" id="PTHR11926">
    <property type="entry name" value="GLUCOSYL/GLUCURONOSYL TRANSFERASES"/>
    <property type="match status" value="1"/>
</dbReference>
<evidence type="ECO:0000256" key="3">
    <source>
        <dbReference type="ARBA" id="ARBA00022679"/>
    </source>
</evidence>
<evidence type="ECO:0000256" key="4">
    <source>
        <dbReference type="ARBA" id="ARBA00053747"/>
    </source>
</evidence>
<dbReference type="GO" id="GO:0080043">
    <property type="term" value="F:quercetin 3-O-glucosyltransferase activity"/>
    <property type="evidence" value="ECO:0007669"/>
    <property type="project" value="TreeGrafter"/>
</dbReference>
<dbReference type="EMBL" id="BKCJ010006482">
    <property type="protein sequence ID" value="GEU72380.1"/>
    <property type="molecule type" value="Genomic_DNA"/>
</dbReference>
<keyword evidence="3 5" id="KW-0808">Transferase</keyword>
<comment type="caution">
    <text evidence="5">The sequence shown here is derived from an EMBL/GenBank/DDBJ whole genome shotgun (WGS) entry which is preliminary data.</text>
</comment>
<dbReference type="InterPro" id="IPR035595">
    <property type="entry name" value="UDP_glycos_trans_CS"/>
</dbReference>
<evidence type="ECO:0000256" key="1">
    <source>
        <dbReference type="ARBA" id="ARBA00009995"/>
    </source>
</evidence>
<evidence type="ECO:0000256" key="2">
    <source>
        <dbReference type="ARBA" id="ARBA00022676"/>
    </source>
</evidence>
<gene>
    <name evidence="5" type="ORF">Tci_044358</name>
</gene>
<dbReference type="FunFam" id="3.40.50.2000:FF:000056">
    <property type="entry name" value="Glycosyltransferase"/>
    <property type="match status" value="2"/>
</dbReference>
<name>A0A6L2MFD0_TANCI</name>
<dbReference type="InterPro" id="IPR002213">
    <property type="entry name" value="UDP_glucos_trans"/>
</dbReference>
<dbReference type="GO" id="GO:0080044">
    <property type="term" value="F:quercetin 7-O-glucosyltransferase activity"/>
    <property type="evidence" value="ECO:0007669"/>
    <property type="project" value="TreeGrafter"/>
</dbReference>
<comment type="similarity">
    <text evidence="1">Belongs to the UDP-glycosyltransferase family.</text>
</comment>
<sequence length="806" mass="91441">MDAEIDQKQPHVVFIPFPAQSHIKCMLKLAKVLHNKGLHITFVNTESNHKRLLKYGGYHGLDVPGFQFRTIPDGLPSTCDEDVEPTQTPEELSQYLLTTFYEYFLDLVAGLRTPPTCIISDGFMTFTNIINAAEKLKIPIMLYWTMAACGFMAHYQAKVLLDKGIVPLKDESYLTNGYLDMLIDWIPGMEKVRLRDLPQLISLATKPDDFGLNWLVDAAQRTDTVSHMIVHSFDELEANLIKELKSIFPNVYAIGPLQLHLNQITEKETVNSNFNGGYSLWKEEPECVQWLQSKEANSVVYVNFGSLAVMPLQDLLELGWGLVNSNHYFLWIIRSDLVDGKPVILPQELEDVIKGKGLISSWCTQEEILNHPSVGGFLTHGGWGSVIESLSAGVPMVCWPFLHDQPVNCRQMCVEWEVGMNIEKNVKRDEVEKLVRELMEGLDGKRIRKKALEWKEIAEKTTGPKGSSSLNVEKLTNEIMITIPDDLPPTSDDDVELTQNPQELSMYLLGMFYDYFLGIAKVLVEKGLVPLEDESYLTNGYVDMLIDWIPGMENIRLGDIPELMLATKSDDSVLNWLMDGARKADTITENESVNSSFNGYSLWKEEPECIEWLQSKEENSVVYVNFGSSAVMSLQELLEFGRGLVNSNHFFLWIIRTDLVDGKPVVLPQELDEMIKKKGFIARWCSQEEVLKHPSVGGFLTHGGWGSVIESLSVGVPMICWPFFHDQRVNCRQMCKEWEVGLEIEGKVRRDQVKKLVNELMEGIEGKRIRKKAMEWKNMAENTTGPNGTSLIIEKLAHEITILSRD</sequence>
<dbReference type="FunFam" id="3.40.50.2000:FF:000065">
    <property type="entry name" value="Glycosyltransferase"/>
    <property type="match status" value="1"/>
</dbReference>
<dbReference type="PANTHER" id="PTHR11926:SF1551">
    <property type="entry name" value="GLYCOSYLTRANSFERASE"/>
    <property type="match status" value="1"/>
</dbReference>
<comment type="function">
    <text evidence="4">May glycosylate diterpenes or flavonols in leaves.</text>
</comment>